<dbReference type="EMBL" id="CAICTM010000727">
    <property type="protein sequence ID" value="CAB9515623.1"/>
    <property type="molecule type" value="Genomic_DNA"/>
</dbReference>
<dbReference type="AlphaFoldDB" id="A0A9N8HM91"/>
<dbReference type="Proteomes" id="UP001153069">
    <property type="component" value="Unassembled WGS sequence"/>
</dbReference>
<proteinExistence type="predicted"/>
<comment type="caution">
    <text evidence="2">The sequence shown here is derived from an EMBL/GenBank/DDBJ whole genome shotgun (WGS) entry which is preliminary data.</text>
</comment>
<evidence type="ECO:0000313" key="3">
    <source>
        <dbReference type="Proteomes" id="UP001153069"/>
    </source>
</evidence>
<evidence type="ECO:0000256" key="1">
    <source>
        <dbReference type="SAM" id="MobiDB-lite"/>
    </source>
</evidence>
<reference evidence="2" key="1">
    <citation type="submission" date="2020-06" db="EMBL/GenBank/DDBJ databases">
        <authorList>
            <consortium name="Plant Systems Biology data submission"/>
        </authorList>
    </citation>
    <scope>NUCLEOTIDE SEQUENCE</scope>
    <source>
        <strain evidence="2">D6</strain>
    </source>
</reference>
<gene>
    <name evidence="2" type="ORF">SEMRO_728_G193700.1</name>
</gene>
<name>A0A9N8HM91_9STRA</name>
<accession>A0A9N8HM91</accession>
<organism evidence="2 3">
    <name type="scientific">Seminavis robusta</name>
    <dbReference type="NCBI Taxonomy" id="568900"/>
    <lineage>
        <taxon>Eukaryota</taxon>
        <taxon>Sar</taxon>
        <taxon>Stramenopiles</taxon>
        <taxon>Ochrophyta</taxon>
        <taxon>Bacillariophyta</taxon>
        <taxon>Bacillariophyceae</taxon>
        <taxon>Bacillariophycidae</taxon>
        <taxon>Naviculales</taxon>
        <taxon>Naviculaceae</taxon>
        <taxon>Seminavis</taxon>
    </lineage>
</organism>
<keyword evidence="3" id="KW-1185">Reference proteome</keyword>
<evidence type="ECO:0000313" key="2">
    <source>
        <dbReference type="EMBL" id="CAB9515623.1"/>
    </source>
</evidence>
<protein>
    <submittedName>
        <fullName evidence="2">Uncharacterized protein</fullName>
    </submittedName>
</protein>
<feature type="region of interest" description="Disordered" evidence="1">
    <location>
        <begin position="86"/>
        <end position="105"/>
    </location>
</feature>
<sequence>MKFSSSVCVTAVSMCMSLSFNSKVASVSGAKEYEWSTSSYEIWGSDQSNSVANQTALGVAGSFLWIWDAEDLKETINIQLQAEQGSVSTKSGEAPAPKSCSPDQDKGPCDLFTIYPAELTDSVSGETLTQVAGFGRWHGVTKDPQNKYVTANIFAPAGGFLGIVDATTKAAVALFRMTEATYSTGDDQDATNRNVHMSFWNGDGSAILVHNLAGKVLERINIERNEDGKITGAFLDKSAAVGLGKGMSVATEASFFEGSNAFGDALLGGLVGSYDEADFDDATPSGACKENGCAVGVDAGRPNNLPICPIIDGHTGLVFNTLAGGGLLVVDSTKTPMTIVGGYGNDVIYGAGVCGTQVGDMVYFTSGASASGAGATQSLFTVYALDPTQYDTNATSYEENMPEATVVFDDPAGTATGGKLTREAENLSGQIPGTTTRRDAHDLAGTIDNKYVHVVDRVQNVIEVMDAMTNERVGTYDLTTATGVAGDGTVGPCNVASVTDGGDEFPINDPAPDFIDATPDGKYMILSLRGPAPVSAGHAAQGSCPGVGVVELLEGGKSGKMVGVLRSTNSVPDDVGEIAPTGGAVYPGDERSDVHDAVVIFHAEDDHAHSSGGGEESESAGGDSESAGDETMEDGKESAANRGSWMMAVAAAAAFAVVVV</sequence>
<dbReference type="OrthoDB" id="42035at2759"/>
<feature type="region of interest" description="Disordered" evidence="1">
    <location>
        <begin position="606"/>
        <end position="639"/>
    </location>
</feature>